<evidence type="ECO:0000313" key="2">
    <source>
        <dbReference type="EMBL" id="CAH3156485.1"/>
    </source>
</evidence>
<dbReference type="PANTHER" id="PTHR24543">
    <property type="entry name" value="MULTICOPPER OXIDASE-RELATED"/>
    <property type="match status" value="1"/>
</dbReference>
<name>A0ABN8Q3I7_9CNID</name>
<accession>A0ABN8Q3I7</accession>
<dbReference type="InterPro" id="IPR000421">
    <property type="entry name" value="FA58C"/>
</dbReference>
<dbReference type="SMART" id="SM00231">
    <property type="entry name" value="FA58C"/>
    <property type="match status" value="1"/>
</dbReference>
<dbReference type="Pfam" id="PF00754">
    <property type="entry name" value="F5_F8_type_C"/>
    <property type="match status" value="1"/>
</dbReference>
<organism evidence="2 3">
    <name type="scientific">Porites evermanni</name>
    <dbReference type="NCBI Taxonomy" id="104178"/>
    <lineage>
        <taxon>Eukaryota</taxon>
        <taxon>Metazoa</taxon>
        <taxon>Cnidaria</taxon>
        <taxon>Anthozoa</taxon>
        <taxon>Hexacorallia</taxon>
        <taxon>Scleractinia</taxon>
        <taxon>Fungiina</taxon>
        <taxon>Poritidae</taxon>
        <taxon>Porites</taxon>
    </lineage>
</organism>
<sequence length="271" mass="31536">MENYKIPDSRINSPARHYFRRSPRYARLNGRLSWCAVGQTYLQIDLGRTFKVTSIATQGGRTDTGDKWVKQYKVAFYAGATRVMYSESGLEKPIQGNRDASSVMKYQLKEPFVTRKLRIYPGLQFQPFCLRMEIYGCNPNPECILPGSVFWGLWSRRDNTLNYYRAFITRITASHINFHLQINNAQWRTYTRTEPVLVIDKIPEMKEISVSSSVIAVHKPSMQEWYRAGNVAGINERLSLVHVRFKNGDQKWVPLNQLRSVKRPKFCVDRV</sequence>
<dbReference type="Gene3D" id="2.60.120.260">
    <property type="entry name" value="Galactose-binding domain-like"/>
    <property type="match status" value="1"/>
</dbReference>
<comment type="caution">
    <text evidence="2">The sequence shown here is derived from an EMBL/GenBank/DDBJ whole genome shotgun (WGS) entry which is preliminary data.</text>
</comment>
<dbReference type="EMBL" id="CALNXI010001123">
    <property type="protein sequence ID" value="CAH3156485.1"/>
    <property type="molecule type" value="Genomic_DNA"/>
</dbReference>
<dbReference type="Proteomes" id="UP001159427">
    <property type="component" value="Unassembled WGS sequence"/>
</dbReference>
<gene>
    <name evidence="2" type="ORF">PEVE_00002197</name>
</gene>
<feature type="domain" description="F5/8 type C" evidence="1">
    <location>
        <begin position="1"/>
        <end position="137"/>
    </location>
</feature>
<evidence type="ECO:0000313" key="3">
    <source>
        <dbReference type="Proteomes" id="UP001159427"/>
    </source>
</evidence>
<dbReference type="SUPFAM" id="SSF49785">
    <property type="entry name" value="Galactose-binding domain-like"/>
    <property type="match status" value="1"/>
</dbReference>
<keyword evidence="3" id="KW-1185">Reference proteome</keyword>
<reference evidence="2 3" key="1">
    <citation type="submission" date="2022-05" db="EMBL/GenBank/DDBJ databases">
        <authorList>
            <consortium name="Genoscope - CEA"/>
            <person name="William W."/>
        </authorList>
    </citation>
    <scope>NUCLEOTIDE SEQUENCE [LARGE SCALE GENOMIC DNA]</scope>
</reference>
<protein>
    <recommendedName>
        <fullName evidence="1">F5/8 type C domain-containing protein</fullName>
    </recommendedName>
</protein>
<dbReference type="InterPro" id="IPR008979">
    <property type="entry name" value="Galactose-bd-like_sf"/>
</dbReference>
<dbReference type="PROSITE" id="PS01286">
    <property type="entry name" value="FA58C_2"/>
    <property type="match status" value="1"/>
</dbReference>
<dbReference type="PROSITE" id="PS50022">
    <property type="entry name" value="FA58C_3"/>
    <property type="match status" value="1"/>
</dbReference>
<evidence type="ECO:0000259" key="1">
    <source>
        <dbReference type="PROSITE" id="PS50022"/>
    </source>
</evidence>
<proteinExistence type="predicted"/>